<evidence type="ECO:0000256" key="10">
    <source>
        <dbReference type="ARBA" id="ARBA00022840"/>
    </source>
</evidence>
<gene>
    <name evidence="16" type="ORF">METZ01_LOCUS241480</name>
</gene>
<evidence type="ECO:0000256" key="14">
    <source>
        <dbReference type="SAM" id="Phobius"/>
    </source>
</evidence>
<evidence type="ECO:0000256" key="6">
    <source>
        <dbReference type="ARBA" id="ARBA00022679"/>
    </source>
</evidence>
<keyword evidence="7 14" id="KW-0812">Transmembrane</keyword>
<keyword evidence="12" id="KW-0902">Two-component regulatory system</keyword>
<keyword evidence="5" id="KW-0997">Cell inner membrane</keyword>
<dbReference type="CDD" id="cd00082">
    <property type="entry name" value="HisKA"/>
    <property type="match status" value="1"/>
</dbReference>
<protein>
    <recommendedName>
        <fullName evidence="3">histidine kinase</fullName>
        <ecNumber evidence="3">2.7.13.3</ecNumber>
    </recommendedName>
</protein>
<keyword evidence="9" id="KW-0418">Kinase</keyword>
<keyword evidence="13 14" id="KW-0472">Membrane</keyword>
<dbReference type="InterPro" id="IPR003660">
    <property type="entry name" value="HAMP_dom"/>
</dbReference>
<dbReference type="GO" id="GO:0005886">
    <property type="term" value="C:plasma membrane"/>
    <property type="evidence" value="ECO:0007669"/>
    <property type="project" value="UniProtKB-SubCell"/>
</dbReference>
<keyword evidence="6" id="KW-0808">Transferase</keyword>
<dbReference type="InterPro" id="IPR050980">
    <property type="entry name" value="2C_sensor_his_kinase"/>
</dbReference>
<comment type="subcellular location">
    <subcellularLocation>
        <location evidence="2">Cell inner membrane</location>
        <topology evidence="2">Multi-pass membrane protein</topology>
    </subcellularLocation>
</comment>
<evidence type="ECO:0000256" key="9">
    <source>
        <dbReference type="ARBA" id="ARBA00022777"/>
    </source>
</evidence>
<dbReference type="Pfam" id="PF00672">
    <property type="entry name" value="HAMP"/>
    <property type="match status" value="1"/>
</dbReference>
<feature type="transmembrane region" description="Helical" evidence="14">
    <location>
        <begin position="225"/>
        <end position="243"/>
    </location>
</feature>
<dbReference type="InterPro" id="IPR003661">
    <property type="entry name" value="HisK_dim/P_dom"/>
</dbReference>
<accession>A0A382HMV2</accession>
<evidence type="ECO:0000256" key="7">
    <source>
        <dbReference type="ARBA" id="ARBA00022692"/>
    </source>
</evidence>
<comment type="catalytic activity">
    <reaction evidence="1">
        <text>ATP + protein L-histidine = ADP + protein N-phospho-L-histidine.</text>
        <dbReference type="EC" id="2.7.13.3"/>
    </reaction>
</comment>
<feature type="non-terminal residue" evidence="16">
    <location>
        <position position="418"/>
    </location>
</feature>
<evidence type="ECO:0000256" key="5">
    <source>
        <dbReference type="ARBA" id="ARBA00022519"/>
    </source>
</evidence>
<proteinExistence type="predicted"/>
<keyword evidence="8" id="KW-0547">Nucleotide-binding</keyword>
<dbReference type="GO" id="GO:0005524">
    <property type="term" value="F:ATP binding"/>
    <property type="evidence" value="ECO:0007669"/>
    <property type="project" value="UniProtKB-KW"/>
</dbReference>
<evidence type="ECO:0000256" key="11">
    <source>
        <dbReference type="ARBA" id="ARBA00022989"/>
    </source>
</evidence>
<dbReference type="PROSITE" id="PS50885">
    <property type="entry name" value="HAMP"/>
    <property type="match status" value="1"/>
</dbReference>
<dbReference type="Gene3D" id="1.10.287.130">
    <property type="match status" value="1"/>
</dbReference>
<name>A0A382HMV2_9ZZZZ</name>
<dbReference type="EMBL" id="UINC01062221">
    <property type="protein sequence ID" value="SVB88626.1"/>
    <property type="molecule type" value="Genomic_DNA"/>
</dbReference>
<evidence type="ECO:0000256" key="4">
    <source>
        <dbReference type="ARBA" id="ARBA00022475"/>
    </source>
</evidence>
<dbReference type="SUPFAM" id="SSF47384">
    <property type="entry name" value="Homodimeric domain of signal transducing histidine kinase"/>
    <property type="match status" value="1"/>
</dbReference>
<dbReference type="PANTHER" id="PTHR44936">
    <property type="entry name" value="SENSOR PROTEIN CREC"/>
    <property type="match status" value="1"/>
</dbReference>
<evidence type="ECO:0000256" key="13">
    <source>
        <dbReference type="ARBA" id="ARBA00023136"/>
    </source>
</evidence>
<dbReference type="InterPro" id="IPR036097">
    <property type="entry name" value="HisK_dim/P_sf"/>
</dbReference>
<evidence type="ECO:0000256" key="12">
    <source>
        <dbReference type="ARBA" id="ARBA00023012"/>
    </source>
</evidence>
<evidence type="ECO:0000313" key="16">
    <source>
        <dbReference type="EMBL" id="SVB88626.1"/>
    </source>
</evidence>
<keyword evidence="11 14" id="KW-1133">Transmembrane helix</keyword>
<keyword evidence="4" id="KW-1003">Cell membrane</keyword>
<evidence type="ECO:0000256" key="1">
    <source>
        <dbReference type="ARBA" id="ARBA00000085"/>
    </source>
</evidence>
<evidence type="ECO:0000256" key="3">
    <source>
        <dbReference type="ARBA" id="ARBA00012438"/>
    </source>
</evidence>
<dbReference type="AlphaFoldDB" id="A0A382HMV2"/>
<evidence type="ECO:0000256" key="2">
    <source>
        <dbReference type="ARBA" id="ARBA00004429"/>
    </source>
</evidence>
<dbReference type="GO" id="GO:0000155">
    <property type="term" value="F:phosphorelay sensor kinase activity"/>
    <property type="evidence" value="ECO:0007669"/>
    <property type="project" value="InterPro"/>
</dbReference>
<reference evidence="16" key="1">
    <citation type="submission" date="2018-05" db="EMBL/GenBank/DDBJ databases">
        <authorList>
            <person name="Lanie J.A."/>
            <person name="Ng W.-L."/>
            <person name="Kazmierczak K.M."/>
            <person name="Andrzejewski T.M."/>
            <person name="Davidsen T.M."/>
            <person name="Wayne K.J."/>
            <person name="Tettelin H."/>
            <person name="Glass J.I."/>
            <person name="Rusch D."/>
            <person name="Podicherti R."/>
            <person name="Tsui H.-C.T."/>
            <person name="Winkler M.E."/>
        </authorList>
    </citation>
    <scope>NUCLEOTIDE SEQUENCE</scope>
</reference>
<organism evidence="16">
    <name type="scientific">marine metagenome</name>
    <dbReference type="NCBI Taxonomy" id="408172"/>
    <lineage>
        <taxon>unclassified sequences</taxon>
        <taxon>metagenomes</taxon>
        <taxon>ecological metagenomes</taxon>
    </lineage>
</organism>
<evidence type="ECO:0000259" key="15">
    <source>
        <dbReference type="PROSITE" id="PS50885"/>
    </source>
</evidence>
<dbReference type="SMART" id="SM00304">
    <property type="entry name" value="HAMP"/>
    <property type="match status" value="1"/>
</dbReference>
<dbReference type="PANTHER" id="PTHR44936:SF5">
    <property type="entry name" value="SENSOR HISTIDINE KINASE ENVZ"/>
    <property type="match status" value="1"/>
</dbReference>
<feature type="transmembrane region" description="Helical" evidence="14">
    <location>
        <begin position="16"/>
        <end position="40"/>
    </location>
</feature>
<evidence type="ECO:0000256" key="8">
    <source>
        <dbReference type="ARBA" id="ARBA00022741"/>
    </source>
</evidence>
<keyword evidence="10" id="KW-0067">ATP-binding</keyword>
<dbReference type="EC" id="2.7.13.3" evidence="3"/>
<feature type="domain" description="HAMP" evidence="15">
    <location>
        <begin position="244"/>
        <end position="296"/>
    </location>
</feature>
<sequence length="418" mass="47272">MTAKTSNLSRLVPKTILARVTSVIFIGVLIAQLLGTWVWVEQLKSSERDRMTDLSQSMGNHIGKAIGFFEKLPNQYRKETLEGFRTNGGTFLDFEAEFFVSMNPEYIDLTPISTTEFSLLVRDNIQKSMTPYMGQIEDLNLSFVSFENAKTMTPNKPLKGLTDNNAIVSLSPIWKNLGLIVPKDEIPIAVIQFRLNQQNDWMYLATIIPKGELLLSFDWINGERIFTSIAVSLTVLLLTFLFVSRIISPLKLLAHQADLLGRGRNPRQLEEKGSKEIVATIGAFNSMAKRIRRFIADRERTFTAISHDLKTPLTRARLRVEGIEEGPIKENLIGDLDYLETMVKGSLQIMTDGVEHENTTVIDLKELLNTILKKEEILHLPIKLSMNEKITMKGRPVAIERLFSNLINNAMTYGKGVE</sequence>